<dbReference type="PANTHER" id="PTHR42748:SF7">
    <property type="entry name" value="NMRA LIKE REDOX SENSOR 1-RELATED"/>
    <property type="match status" value="1"/>
</dbReference>
<dbReference type="PROSITE" id="PS50175">
    <property type="entry name" value="ASP_PROT_RETROV"/>
    <property type="match status" value="1"/>
</dbReference>
<evidence type="ECO:0000256" key="1">
    <source>
        <dbReference type="ARBA" id="ARBA00006328"/>
    </source>
</evidence>
<dbReference type="GO" id="GO:0004190">
    <property type="term" value="F:aspartic-type endopeptidase activity"/>
    <property type="evidence" value="ECO:0007669"/>
    <property type="project" value="InterPro"/>
</dbReference>
<organism evidence="4 5">
    <name type="scientific">Lasiodiplodia theobromae</name>
    <dbReference type="NCBI Taxonomy" id="45133"/>
    <lineage>
        <taxon>Eukaryota</taxon>
        <taxon>Fungi</taxon>
        <taxon>Dikarya</taxon>
        <taxon>Ascomycota</taxon>
        <taxon>Pezizomycotina</taxon>
        <taxon>Dothideomycetes</taxon>
        <taxon>Dothideomycetes incertae sedis</taxon>
        <taxon>Botryosphaeriales</taxon>
        <taxon>Botryosphaeriaceae</taxon>
        <taxon>Lasiodiplodia</taxon>
    </lineage>
</organism>
<dbReference type="PANTHER" id="PTHR42748">
    <property type="entry name" value="NITROGEN METABOLITE REPRESSION PROTEIN NMRA FAMILY MEMBER"/>
    <property type="match status" value="1"/>
</dbReference>
<proteinExistence type="inferred from homology"/>
<evidence type="ECO:0000259" key="3">
    <source>
        <dbReference type="PROSITE" id="PS50175"/>
    </source>
</evidence>
<evidence type="ECO:0000313" key="4">
    <source>
        <dbReference type="EMBL" id="KAF9630152.1"/>
    </source>
</evidence>
<dbReference type="EMBL" id="MDYX01000037">
    <property type="protein sequence ID" value="KAF9630152.1"/>
    <property type="molecule type" value="Genomic_DNA"/>
</dbReference>
<gene>
    <name evidence="4" type="ORF">BFW01_g333</name>
</gene>
<accession>A0A8H7IRU0</accession>
<dbReference type="GO" id="GO:0005634">
    <property type="term" value="C:nucleus"/>
    <property type="evidence" value="ECO:0007669"/>
    <property type="project" value="TreeGrafter"/>
</dbReference>
<dbReference type="InterPro" id="IPR051164">
    <property type="entry name" value="NmrA-like_oxidored"/>
</dbReference>
<evidence type="ECO:0000313" key="5">
    <source>
        <dbReference type="Proteomes" id="UP000627934"/>
    </source>
</evidence>
<keyword evidence="2" id="KW-0521">NADP</keyword>
<reference evidence="4" key="2">
    <citation type="journal article" date="2018" name="DNA Res.">
        <title>Comparative genome and transcriptome analyses reveal adaptations to opportunistic infections in woody plant degrading pathogens of Botryosphaeriaceae.</title>
        <authorList>
            <person name="Yan J.Y."/>
            <person name="Zhao W.S."/>
            <person name="Chen Z."/>
            <person name="Xing Q.K."/>
            <person name="Zhang W."/>
            <person name="Chethana K.W.T."/>
            <person name="Xue M.F."/>
            <person name="Xu J.P."/>
            <person name="Phillips A.J.L."/>
            <person name="Wang Y."/>
            <person name="Liu J.H."/>
            <person name="Liu M."/>
            <person name="Zhou Y."/>
            <person name="Jayawardena R.S."/>
            <person name="Manawasinghe I.S."/>
            <person name="Huang J.B."/>
            <person name="Qiao G.H."/>
            <person name="Fu C.Y."/>
            <person name="Guo F.F."/>
            <person name="Dissanayake A.J."/>
            <person name="Peng Y.L."/>
            <person name="Hyde K.D."/>
            <person name="Li X.H."/>
        </authorList>
    </citation>
    <scope>NUCLEOTIDE SEQUENCE</scope>
    <source>
        <strain evidence="4">CSS-01s</strain>
    </source>
</reference>
<dbReference type="InterPro" id="IPR001995">
    <property type="entry name" value="Peptidase_A2_cat"/>
</dbReference>
<reference evidence="4" key="1">
    <citation type="submission" date="2016-08" db="EMBL/GenBank/DDBJ databases">
        <authorList>
            <person name="Yan J."/>
        </authorList>
    </citation>
    <scope>NUCLEOTIDE SEQUENCE</scope>
    <source>
        <strain evidence="4">CSS-01s</strain>
    </source>
</reference>
<comment type="caution">
    <text evidence="4">The sequence shown here is derived from an EMBL/GenBank/DDBJ whole genome shotgun (WGS) entry which is preliminary data.</text>
</comment>
<comment type="similarity">
    <text evidence="1">Belongs to the NmrA-type oxidoreductase family.</text>
</comment>
<evidence type="ECO:0000256" key="2">
    <source>
        <dbReference type="ARBA" id="ARBA00022857"/>
    </source>
</evidence>
<name>A0A8H7IRU0_9PEZI</name>
<protein>
    <submittedName>
        <fullName evidence="4">Nucleoside-diphosphate-sugar epimerase family protein</fullName>
    </submittedName>
</protein>
<dbReference type="InterPro" id="IPR008030">
    <property type="entry name" value="NmrA-like"/>
</dbReference>
<sequence>MSKTILVTGATGKQGGAVIKALIDSGADITIFAVTRDPSSASAQALASTSPKIQLIKGDLNNPSTIFSSAPQPIHAVFSIQTPTPATDNQTASDTEYDQGAALIDAAIAAGSVKHFVQTSVDRHGTKSASNPTKVPHFISKHKIERHLLARAPAAGMTWTIVQPVAFLENFGSAQMGPAFAAMWKTTLGWERPLQLVSAVDIGRVVAAALVEEERYAGRMIPLAGDEITLRRVQEIYKERKGEELPMVPDEVADGIFEGSYDTKMMFEFFVEEGYGADVEALRREFPGMLDYKGWLEKESA</sequence>
<dbReference type="InterPro" id="IPR036291">
    <property type="entry name" value="NAD(P)-bd_dom_sf"/>
</dbReference>
<dbReference type="InterPro" id="IPR001969">
    <property type="entry name" value="Aspartic_peptidase_AS"/>
</dbReference>
<dbReference type="Proteomes" id="UP000627934">
    <property type="component" value="Unassembled WGS sequence"/>
</dbReference>
<feature type="domain" description="Peptidase A2" evidence="3">
    <location>
        <begin position="19"/>
        <end position="32"/>
    </location>
</feature>
<dbReference type="PROSITE" id="PS00141">
    <property type="entry name" value="ASP_PROTEASE"/>
    <property type="match status" value="1"/>
</dbReference>
<dbReference type="Gene3D" id="3.90.25.10">
    <property type="entry name" value="UDP-galactose 4-epimerase, domain 1"/>
    <property type="match status" value="1"/>
</dbReference>
<dbReference type="Pfam" id="PF05368">
    <property type="entry name" value="NmrA"/>
    <property type="match status" value="1"/>
</dbReference>
<dbReference type="SUPFAM" id="SSF51735">
    <property type="entry name" value="NAD(P)-binding Rossmann-fold domains"/>
    <property type="match status" value="1"/>
</dbReference>
<dbReference type="Gene3D" id="3.40.50.720">
    <property type="entry name" value="NAD(P)-binding Rossmann-like Domain"/>
    <property type="match status" value="1"/>
</dbReference>
<dbReference type="AlphaFoldDB" id="A0A8H7IRU0"/>
<dbReference type="GO" id="GO:0006508">
    <property type="term" value="P:proteolysis"/>
    <property type="evidence" value="ECO:0007669"/>
    <property type="project" value="InterPro"/>
</dbReference>